<feature type="transmembrane region" description="Helical" evidence="1">
    <location>
        <begin position="12"/>
        <end position="34"/>
    </location>
</feature>
<feature type="transmembrane region" description="Helical" evidence="1">
    <location>
        <begin position="79"/>
        <end position="96"/>
    </location>
</feature>
<dbReference type="HOGENOM" id="CLU_076890_0_0_10"/>
<gene>
    <name evidence="2" type="ORF">SD10_03120</name>
</gene>
<dbReference type="EMBL" id="CP010429">
    <property type="protein sequence ID" value="AKD54045.1"/>
    <property type="molecule type" value="Genomic_DNA"/>
</dbReference>
<organism evidence="2 3">
    <name type="scientific">Spirosoma radiotolerans</name>
    <dbReference type="NCBI Taxonomy" id="1379870"/>
    <lineage>
        <taxon>Bacteria</taxon>
        <taxon>Pseudomonadati</taxon>
        <taxon>Bacteroidota</taxon>
        <taxon>Cytophagia</taxon>
        <taxon>Cytophagales</taxon>
        <taxon>Cytophagaceae</taxon>
        <taxon>Spirosoma</taxon>
    </lineage>
</organism>
<protein>
    <submittedName>
        <fullName evidence="2">Membrane protein</fullName>
    </submittedName>
</protein>
<evidence type="ECO:0000313" key="3">
    <source>
        <dbReference type="Proteomes" id="UP000033054"/>
    </source>
</evidence>
<evidence type="ECO:0000313" key="2">
    <source>
        <dbReference type="EMBL" id="AKD54045.1"/>
    </source>
</evidence>
<reference evidence="2 3" key="1">
    <citation type="journal article" date="2014" name="Curr. Microbiol.">
        <title>Spirosoma radiotolerans sp. nov., a gamma-radiation-resistant bacterium isolated from gamma ray-irradiated soil.</title>
        <authorList>
            <person name="Lee J.J."/>
            <person name="Srinivasan S."/>
            <person name="Lim S."/>
            <person name="Joe M."/>
            <person name="Im S."/>
            <person name="Bae S.I."/>
            <person name="Park K.R."/>
            <person name="Han J.H."/>
            <person name="Park S.H."/>
            <person name="Joo B.M."/>
            <person name="Park S.J."/>
            <person name="Kim M.K."/>
        </authorList>
    </citation>
    <scope>NUCLEOTIDE SEQUENCE [LARGE SCALE GENOMIC DNA]</scope>
    <source>
        <strain evidence="2 3">DG5A</strain>
    </source>
</reference>
<dbReference type="OrthoDB" id="343560at2"/>
<dbReference type="STRING" id="1379870.SD10_03120"/>
<proteinExistence type="predicted"/>
<keyword evidence="3" id="KW-1185">Reference proteome</keyword>
<feature type="transmembrane region" description="Helical" evidence="1">
    <location>
        <begin position="46"/>
        <end position="67"/>
    </location>
</feature>
<keyword evidence="1" id="KW-0472">Membrane</keyword>
<accession>A0A0E3ZTP6</accession>
<evidence type="ECO:0000256" key="1">
    <source>
        <dbReference type="SAM" id="Phobius"/>
    </source>
</evidence>
<dbReference type="PATRIC" id="fig|1379870.5.peg.686"/>
<dbReference type="Proteomes" id="UP000033054">
    <property type="component" value="Chromosome"/>
</dbReference>
<dbReference type="AlphaFoldDB" id="A0A0E3ZTP6"/>
<feature type="transmembrane region" description="Helical" evidence="1">
    <location>
        <begin position="151"/>
        <end position="172"/>
    </location>
</feature>
<sequence>MVALFTSLHARNAVLSQLGWVCLAGVLICTVLILTTQTQVMGISAYIKPMKFLASTTILCWTMAWYLAELPQKGRIQAYSWMVVVVFAIELGIIIWQATRGKLSHFNASTPADGLLFGVMGIAITVFTVWTAYIGYLFFRLDTQALSPTYLWGIRLGITLFVLFAFQGFMMVSRLSHTVGAPDGGPGLPVLNWSIRHGDLRVAHFFGMHALQLIPLFGYYIARQPRQVIVVAAIYFIVVTGLLIQALAGKPLLATVGH</sequence>
<dbReference type="KEGG" id="srd:SD10_03120"/>
<feature type="transmembrane region" description="Helical" evidence="1">
    <location>
        <begin position="228"/>
        <end position="248"/>
    </location>
</feature>
<dbReference type="RefSeq" id="WP_046375641.1">
    <property type="nucleotide sequence ID" value="NZ_CP010429.1"/>
</dbReference>
<name>A0A0E3ZTP6_9BACT</name>
<keyword evidence="1" id="KW-1133">Transmembrane helix</keyword>
<feature type="transmembrane region" description="Helical" evidence="1">
    <location>
        <begin position="202"/>
        <end position="221"/>
    </location>
</feature>
<feature type="transmembrane region" description="Helical" evidence="1">
    <location>
        <begin position="116"/>
        <end position="139"/>
    </location>
</feature>
<keyword evidence="1" id="KW-0812">Transmembrane</keyword>